<dbReference type="HAMAP" id="MF_00376">
    <property type="entry name" value="Dephospho_CoA_kinase"/>
    <property type="match status" value="1"/>
</dbReference>
<evidence type="ECO:0000256" key="5">
    <source>
        <dbReference type="HAMAP-Rule" id="MF_00376"/>
    </source>
</evidence>
<dbReference type="STRING" id="739143.SAMN05216297_112114"/>
<evidence type="ECO:0000256" key="3">
    <source>
        <dbReference type="ARBA" id="ARBA00022840"/>
    </source>
</evidence>
<name>A0A1I1VDZ9_9FLAO</name>
<reference evidence="8" key="1">
    <citation type="submission" date="2016-10" db="EMBL/GenBank/DDBJ databases">
        <authorList>
            <person name="Varghese N."/>
            <person name="Submissions S."/>
        </authorList>
    </citation>
    <scope>NUCLEOTIDE SEQUENCE [LARGE SCALE GENOMIC DNA]</scope>
    <source>
        <strain evidence="8">CGMCC 1.10370</strain>
    </source>
</reference>
<dbReference type="PANTHER" id="PTHR10695:SF46">
    <property type="entry name" value="BIFUNCTIONAL COENZYME A SYNTHASE-RELATED"/>
    <property type="match status" value="1"/>
</dbReference>
<keyword evidence="3 5" id="KW-0067">ATP-binding</keyword>
<dbReference type="AlphaFoldDB" id="A0A1I1VDZ9"/>
<dbReference type="GO" id="GO:0004140">
    <property type="term" value="F:dephospho-CoA kinase activity"/>
    <property type="evidence" value="ECO:0007669"/>
    <property type="project" value="UniProtKB-UniRule"/>
</dbReference>
<proteinExistence type="inferred from homology"/>
<dbReference type="Gene3D" id="3.40.50.300">
    <property type="entry name" value="P-loop containing nucleotide triphosphate hydrolases"/>
    <property type="match status" value="1"/>
</dbReference>
<dbReference type="GO" id="GO:0015937">
    <property type="term" value="P:coenzyme A biosynthetic process"/>
    <property type="evidence" value="ECO:0007669"/>
    <property type="project" value="UniProtKB-UniRule"/>
</dbReference>
<keyword evidence="2 5" id="KW-0547">Nucleotide-binding</keyword>
<dbReference type="PROSITE" id="PS51219">
    <property type="entry name" value="DPCK"/>
    <property type="match status" value="1"/>
</dbReference>
<dbReference type="GO" id="GO:0005737">
    <property type="term" value="C:cytoplasm"/>
    <property type="evidence" value="ECO:0007669"/>
    <property type="project" value="UniProtKB-SubCell"/>
</dbReference>
<dbReference type="InterPro" id="IPR027417">
    <property type="entry name" value="P-loop_NTPase"/>
</dbReference>
<dbReference type="UniPathway" id="UPA00241">
    <property type="reaction ID" value="UER00356"/>
</dbReference>
<organism evidence="7 8">
    <name type="scientific">Flavobacterium phragmitis</name>
    <dbReference type="NCBI Taxonomy" id="739143"/>
    <lineage>
        <taxon>Bacteria</taxon>
        <taxon>Pseudomonadati</taxon>
        <taxon>Bacteroidota</taxon>
        <taxon>Flavobacteriia</taxon>
        <taxon>Flavobacteriales</taxon>
        <taxon>Flavobacteriaceae</taxon>
        <taxon>Flavobacterium</taxon>
    </lineage>
</organism>
<comment type="similarity">
    <text evidence="1 5">Belongs to the CoaE family.</text>
</comment>
<keyword evidence="5" id="KW-0808">Transferase</keyword>
<dbReference type="EC" id="2.7.1.24" evidence="5 6"/>
<comment type="catalytic activity">
    <reaction evidence="5">
        <text>3'-dephospho-CoA + ATP = ADP + CoA + H(+)</text>
        <dbReference type="Rhea" id="RHEA:18245"/>
        <dbReference type="ChEBI" id="CHEBI:15378"/>
        <dbReference type="ChEBI" id="CHEBI:30616"/>
        <dbReference type="ChEBI" id="CHEBI:57287"/>
        <dbReference type="ChEBI" id="CHEBI:57328"/>
        <dbReference type="ChEBI" id="CHEBI:456216"/>
        <dbReference type="EC" id="2.7.1.24"/>
    </reaction>
</comment>
<gene>
    <name evidence="5" type="primary">coaE</name>
    <name evidence="7" type="ORF">SAMN05216297_112114</name>
</gene>
<evidence type="ECO:0000313" key="8">
    <source>
        <dbReference type="Proteomes" id="UP000199672"/>
    </source>
</evidence>
<keyword evidence="8" id="KW-1185">Reference proteome</keyword>
<dbReference type="NCBIfam" id="TIGR00152">
    <property type="entry name" value="dephospho-CoA kinase"/>
    <property type="match status" value="1"/>
</dbReference>
<dbReference type="GO" id="GO:0005524">
    <property type="term" value="F:ATP binding"/>
    <property type="evidence" value="ECO:0007669"/>
    <property type="project" value="UniProtKB-UniRule"/>
</dbReference>
<dbReference type="CDD" id="cd02022">
    <property type="entry name" value="DPCK"/>
    <property type="match status" value="1"/>
</dbReference>
<feature type="binding site" evidence="5">
    <location>
        <begin position="12"/>
        <end position="17"/>
    </location>
    <ligand>
        <name>ATP</name>
        <dbReference type="ChEBI" id="CHEBI:30616"/>
    </ligand>
</feature>
<dbReference type="PANTHER" id="PTHR10695">
    <property type="entry name" value="DEPHOSPHO-COA KINASE-RELATED"/>
    <property type="match status" value="1"/>
</dbReference>
<comment type="pathway">
    <text evidence="5">Cofactor biosynthesis; coenzyme A biosynthesis; CoA from (R)-pantothenate: step 5/5.</text>
</comment>
<evidence type="ECO:0000256" key="6">
    <source>
        <dbReference type="NCBIfam" id="TIGR00152"/>
    </source>
</evidence>
<keyword evidence="4 5" id="KW-0173">Coenzyme A biosynthesis</keyword>
<dbReference type="OrthoDB" id="9812943at2"/>
<dbReference type="PRINTS" id="PR00988">
    <property type="entry name" value="URIDINKINASE"/>
</dbReference>
<comment type="subcellular location">
    <subcellularLocation>
        <location evidence="5">Cytoplasm</location>
    </subcellularLocation>
</comment>
<sequence length="198" mass="22697">MAKVIGLTGGIGSGKTTVANYFEEMGVPVYIADDGAKRVMQSKEIIEEVKTAFGQSIFDGDVLNRAKLAQIVFNDKEELAKLNNIVHPAVKRDFESWMLKYKNYDYVIYEAAILFESGRYKDCDVIITVTAPEEVRIERVIKRDQTTREQVLSRMKMQWNDEKRISKSNFVINNNNLKVAKEEVVKILKILKIKQNQS</sequence>
<evidence type="ECO:0000256" key="1">
    <source>
        <dbReference type="ARBA" id="ARBA00009018"/>
    </source>
</evidence>
<evidence type="ECO:0000313" key="7">
    <source>
        <dbReference type="EMBL" id="SFD81166.1"/>
    </source>
</evidence>
<dbReference type="RefSeq" id="WP_091496990.1">
    <property type="nucleotide sequence ID" value="NZ_FOMH01000012.1"/>
</dbReference>
<dbReference type="InterPro" id="IPR001977">
    <property type="entry name" value="Depp_CoAkinase"/>
</dbReference>
<protein>
    <recommendedName>
        <fullName evidence="5 6">Dephospho-CoA kinase</fullName>
        <ecNumber evidence="5 6">2.7.1.24</ecNumber>
    </recommendedName>
    <alternativeName>
        <fullName evidence="5">Dephosphocoenzyme A kinase</fullName>
    </alternativeName>
</protein>
<keyword evidence="5" id="KW-0963">Cytoplasm</keyword>
<dbReference type="EMBL" id="FOMH01000012">
    <property type="protein sequence ID" value="SFD81166.1"/>
    <property type="molecule type" value="Genomic_DNA"/>
</dbReference>
<dbReference type="Proteomes" id="UP000199672">
    <property type="component" value="Unassembled WGS sequence"/>
</dbReference>
<accession>A0A1I1VDZ9</accession>
<dbReference type="Pfam" id="PF01121">
    <property type="entry name" value="CoaE"/>
    <property type="match status" value="1"/>
</dbReference>
<evidence type="ECO:0000256" key="4">
    <source>
        <dbReference type="ARBA" id="ARBA00022993"/>
    </source>
</evidence>
<keyword evidence="5 7" id="KW-0418">Kinase</keyword>
<comment type="function">
    <text evidence="5">Catalyzes the phosphorylation of the 3'-hydroxyl group of dephosphocoenzyme A to form coenzyme A.</text>
</comment>
<evidence type="ECO:0000256" key="2">
    <source>
        <dbReference type="ARBA" id="ARBA00022741"/>
    </source>
</evidence>
<dbReference type="SUPFAM" id="SSF52540">
    <property type="entry name" value="P-loop containing nucleoside triphosphate hydrolases"/>
    <property type="match status" value="1"/>
</dbReference>